<dbReference type="InterPro" id="IPR003856">
    <property type="entry name" value="LPS_length_determ_N"/>
</dbReference>
<evidence type="ECO:0000256" key="1">
    <source>
        <dbReference type="ARBA" id="ARBA00004651"/>
    </source>
</evidence>
<evidence type="ECO:0000256" key="4">
    <source>
        <dbReference type="ARBA" id="ARBA00022692"/>
    </source>
</evidence>
<feature type="domain" description="Polysaccharide chain length determinant N-terminal" evidence="9">
    <location>
        <begin position="5"/>
        <end position="84"/>
    </location>
</feature>
<reference evidence="10 11" key="2">
    <citation type="submission" date="2020-03" db="EMBL/GenBank/DDBJ databases">
        <authorList>
            <person name="Ichikawa N."/>
            <person name="Kimura A."/>
            <person name="Kitahashi Y."/>
            <person name="Uohara A."/>
        </authorList>
    </citation>
    <scope>NUCLEOTIDE SEQUENCE [LARGE SCALE GENOMIC DNA]</scope>
    <source>
        <strain evidence="10 11">NBRC 108638</strain>
    </source>
</reference>
<gene>
    <name evidence="10" type="ORF">Prum_032980</name>
</gene>
<protein>
    <recommendedName>
        <fullName evidence="9">Polysaccharide chain length determinant N-terminal domain-containing protein</fullName>
    </recommendedName>
</protein>
<keyword evidence="5 8" id="KW-1133">Transmembrane helix</keyword>
<dbReference type="EMBL" id="BLPG01000001">
    <property type="protein sequence ID" value="GFJ89656.1"/>
    <property type="molecule type" value="Genomic_DNA"/>
</dbReference>
<dbReference type="PANTHER" id="PTHR32309:SF13">
    <property type="entry name" value="FERRIC ENTEROBACTIN TRANSPORT PROTEIN FEPE"/>
    <property type="match status" value="1"/>
</dbReference>
<evidence type="ECO:0000259" key="9">
    <source>
        <dbReference type="Pfam" id="PF02706"/>
    </source>
</evidence>
<evidence type="ECO:0000313" key="10">
    <source>
        <dbReference type="EMBL" id="GFJ89656.1"/>
    </source>
</evidence>
<comment type="subcellular location">
    <subcellularLocation>
        <location evidence="1">Cell membrane</location>
        <topology evidence="1">Multi-pass membrane protein</topology>
    </subcellularLocation>
</comment>
<proteinExistence type="inferred from homology"/>
<comment type="caution">
    <text evidence="10">The sequence shown here is derived from an EMBL/GenBank/DDBJ whole genome shotgun (WGS) entry which is preliminary data.</text>
</comment>
<comment type="similarity">
    <text evidence="2">Belongs to the CpsC/CapA family.</text>
</comment>
<evidence type="ECO:0000313" key="11">
    <source>
        <dbReference type="Proteomes" id="UP000482960"/>
    </source>
</evidence>
<feature type="compositionally biased region" description="Basic residues" evidence="7">
    <location>
        <begin position="495"/>
        <end position="512"/>
    </location>
</feature>
<dbReference type="AlphaFoldDB" id="A0A6V8L6C2"/>
<dbReference type="GO" id="GO:0005886">
    <property type="term" value="C:plasma membrane"/>
    <property type="evidence" value="ECO:0007669"/>
    <property type="project" value="UniProtKB-SubCell"/>
</dbReference>
<evidence type="ECO:0000256" key="5">
    <source>
        <dbReference type="ARBA" id="ARBA00022989"/>
    </source>
</evidence>
<accession>A0A6V8L6C2</accession>
<feature type="region of interest" description="Disordered" evidence="7">
    <location>
        <begin position="175"/>
        <end position="194"/>
    </location>
</feature>
<sequence length="529" mass="55425">MDASTDISDYFGMLRRHWWVVLLCTVAGAGAALLVTAVQPKLYESSTSVLVQPAGQDTNVVGGRTKGDINLDTEAQLVRSTAVAAGAAELLRTGVAPDELARNVTAEVPANTAVLVVTYGASDPAVAQAGSHAFAEAYLRNREESAKADLNAQIAALNTKVKQLGDTLSRVNGRLAGLADGSPQRPNLESQRSTAQNQLNNLSGKLNDLTTATVTGGKIISDARLPEAPTKPDRVLNLATGAMLGVLLGLAAGLLRERLDRRVRTAADVARRGRVPVLAELTDREQPRFDDVLHPYEDGGRTFNRLRNEVVASLGPDDKIVVVAGASRGVASTLVAANLAAALARTGSDVILVGAHVPAPLAPIFGVAATPGLSDVLAGRVGLAAAVQPAPRIPSLRVVTAGGTASAAGLMQSQGLRDALDLLCARPGYVVIEAPSTSSSADAQSLASLADAAIIAVELRRTRRPEVTDAAEQLRRVGTPLLGAVVVPRLLPRRPSRSRRRWPTPRSSRRCRPALSRPTSAPPAWPRWT</sequence>
<dbReference type="InterPro" id="IPR050445">
    <property type="entry name" value="Bact_polysacc_biosynth/exp"/>
</dbReference>
<dbReference type="PANTHER" id="PTHR32309">
    <property type="entry name" value="TYROSINE-PROTEIN KINASE"/>
    <property type="match status" value="1"/>
</dbReference>
<evidence type="ECO:0000256" key="7">
    <source>
        <dbReference type="SAM" id="MobiDB-lite"/>
    </source>
</evidence>
<feature type="compositionally biased region" description="Pro residues" evidence="7">
    <location>
        <begin position="520"/>
        <end position="529"/>
    </location>
</feature>
<feature type="transmembrane region" description="Helical" evidence="8">
    <location>
        <begin position="18"/>
        <end position="38"/>
    </location>
</feature>
<evidence type="ECO:0000256" key="3">
    <source>
        <dbReference type="ARBA" id="ARBA00022475"/>
    </source>
</evidence>
<dbReference type="InterPro" id="IPR027417">
    <property type="entry name" value="P-loop_NTPase"/>
</dbReference>
<keyword evidence="4 8" id="KW-0812">Transmembrane</keyword>
<name>A0A6V8L6C2_9ACTN</name>
<evidence type="ECO:0000256" key="6">
    <source>
        <dbReference type="ARBA" id="ARBA00023136"/>
    </source>
</evidence>
<keyword evidence="3" id="KW-1003">Cell membrane</keyword>
<dbReference type="SUPFAM" id="SSF52540">
    <property type="entry name" value="P-loop containing nucleoside triphosphate hydrolases"/>
    <property type="match status" value="1"/>
</dbReference>
<feature type="compositionally biased region" description="Polar residues" evidence="7">
    <location>
        <begin position="184"/>
        <end position="194"/>
    </location>
</feature>
<feature type="region of interest" description="Disordered" evidence="7">
    <location>
        <begin position="495"/>
        <end position="529"/>
    </location>
</feature>
<reference evidence="10 11" key="1">
    <citation type="submission" date="2020-03" db="EMBL/GenBank/DDBJ databases">
        <title>Whole genome shotgun sequence of Phytohabitans rumicis NBRC 108638.</title>
        <authorList>
            <person name="Komaki H."/>
            <person name="Tamura T."/>
        </authorList>
    </citation>
    <scope>NUCLEOTIDE SEQUENCE [LARGE SCALE GENOMIC DNA]</scope>
    <source>
        <strain evidence="10 11">NBRC 108638</strain>
    </source>
</reference>
<dbReference type="Proteomes" id="UP000482960">
    <property type="component" value="Unassembled WGS sequence"/>
</dbReference>
<keyword evidence="6 8" id="KW-0472">Membrane</keyword>
<dbReference type="RefSeq" id="WP_173077209.1">
    <property type="nucleotide sequence ID" value="NZ_BLPG01000001.1"/>
</dbReference>
<keyword evidence="11" id="KW-1185">Reference proteome</keyword>
<organism evidence="10 11">
    <name type="scientific">Phytohabitans rumicis</name>
    <dbReference type="NCBI Taxonomy" id="1076125"/>
    <lineage>
        <taxon>Bacteria</taxon>
        <taxon>Bacillati</taxon>
        <taxon>Actinomycetota</taxon>
        <taxon>Actinomycetes</taxon>
        <taxon>Micromonosporales</taxon>
        <taxon>Micromonosporaceae</taxon>
    </lineage>
</organism>
<dbReference type="GO" id="GO:0004713">
    <property type="term" value="F:protein tyrosine kinase activity"/>
    <property type="evidence" value="ECO:0007669"/>
    <property type="project" value="TreeGrafter"/>
</dbReference>
<dbReference type="Gene3D" id="3.40.50.300">
    <property type="entry name" value="P-loop containing nucleotide triphosphate hydrolases"/>
    <property type="match status" value="1"/>
</dbReference>
<evidence type="ECO:0000256" key="8">
    <source>
        <dbReference type="SAM" id="Phobius"/>
    </source>
</evidence>
<dbReference type="Pfam" id="PF02706">
    <property type="entry name" value="Wzz"/>
    <property type="match status" value="1"/>
</dbReference>
<evidence type="ECO:0000256" key="2">
    <source>
        <dbReference type="ARBA" id="ARBA00006683"/>
    </source>
</evidence>